<accession>A0A9D1N0U3</accession>
<evidence type="ECO:0000313" key="2">
    <source>
        <dbReference type="EMBL" id="HIU93014.1"/>
    </source>
</evidence>
<dbReference type="EMBL" id="DVOD01000056">
    <property type="protein sequence ID" value="HIU93014.1"/>
    <property type="molecule type" value="Genomic_DNA"/>
</dbReference>
<feature type="transmembrane region" description="Helical" evidence="1">
    <location>
        <begin position="143"/>
        <end position="160"/>
    </location>
</feature>
<reference evidence="2" key="1">
    <citation type="submission" date="2020-10" db="EMBL/GenBank/DDBJ databases">
        <authorList>
            <person name="Gilroy R."/>
        </authorList>
    </citation>
    <scope>NUCLEOTIDE SEQUENCE</scope>
    <source>
        <strain evidence="2">CHK154-7741</strain>
    </source>
</reference>
<evidence type="ECO:0000256" key="1">
    <source>
        <dbReference type="SAM" id="Phobius"/>
    </source>
</evidence>
<dbReference type="AlphaFoldDB" id="A0A9D1N0U3"/>
<name>A0A9D1N0U3_9CLOT</name>
<comment type="caution">
    <text evidence="2">The sequence shown here is derived from an EMBL/GenBank/DDBJ whole genome shotgun (WGS) entry which is preliminary data.</text>
</comment>
<reference evidence="2" key="2">
    <citation type="journal article" date="2021" name="PeerJ">
        <title>Extensive microbial diversity within the chicken gut microbiome revealed by metagenomics and culture.</title>
        <authorList>
            <person name="Gilroy R."/>
            <person name="Ravi A."/>
            <person name="Getino M."/>
            <person name="Pursley I."/>
            <person name="Horton D.L."/>
            <person name="Alikhan N.F."/>
            <person name="Baker D."/>
            <person name="Gharbi K."/>
            <person name="Hall N."/>
            <person name="Watson M."/>
            <person name="Adriaenssens E.M."/>
            <person name="Foster-Nyarko E."/>
            <person name="Jarju S."/>
            <person name="Secka A."/>
            <person name="Antonio M."/>
            <person name="Oren A."/>
            <person name="Chaudhuri R.R."/>
            <person name="La Ragione R."/>
            <person name="Hildebrand F."/>
            <person name="Pallen M.J."/>
        </authorList>
    </citation>
    <scope>NUCLEOTIDE SEQUENCE</scope>
    <source>
        <strain evidence="2">CHK154-7741</strain>
    </source>
</reference>
<protein>
    <submittedName>
        <fullName evidence="2">Uncharacterized protein</fullName>
    </submittedName>
</protein>
<evidence type="ECO:0000313" key="3">
    <source>
        <dbReference type="Proteomes" id="UP000886748"/>
    </source>
</evidence>
<keyword evidence="1" id="KW-0472">Membrane</keyword>
<keyword evidence="1" id="KW-1133">Transmembrane helix</keyword>
<proteinExistence type="predicted"/>
<gene>
    <name evidence="2" type="ORF">IAD26_07770</name>
</gene>
<keyword evidence="1" id="KW-0812">Transmembrane</keyword>
<dbReference type="Proteomes" id="UP000886748">
    <property type="component" value="Unassembled WGS sequence"/>
</dbReference>
<sequence>MIISNKIVKQALDWTGRRIHSPEQRLVLGATALATQPFIDLKNKDVDAETRKTSVARTLAKIVAGTLVGVAVRQAGISFVRKYSQYDKTWCSGLVSSIKPKKGEGFFVPMFEKVAGASSTNEKSIFPIAADKLEKKFELYRKAMGTFVATIAMIGTNFLLDAPLTKYFTGVFQKSLANVKLDENPVPKKEAEVKQ</sequence>
<organism evidence="2 3">
    <name type="scientific">Candidatus Limenecus avicola</name>
    <dbReference type="NCBI Taxonomy" id="2840847"/>
    <lineage>
        <taxon>Bacteria</taxon>
        <taxon>Bacillati</taxon>
        <taxon>Bacillota</taxon>
        <taxon>Clostridia</taxon>
        <taxon>Eubacteriales</taxon>
        <taxon>Clostridiaceae</taxon>
        <taxon>Clostridiaceae incertae sedis</taxon>
        <taxon>Candidatus Limenecus</taxon>
    </lineage>
</organism>